<dbReference type="EMBL" id="MU274928">
    <property type="protein sequence ID" value="KAI0085828.1"/>
    <property type="molecule type" value="Genomic_DNA"/>
</dbReference>
<evidence type="ECO:0000313" key="1">
    <source>
        <dbReference type="EMBL" id="KAI0085828.1"/>
    </source>
</evidence>
<gene>
    <name evidence="1" type="ORF">BDY19DRAFT_996490</name>
</gene>
<evidence type="ECO:0000313" key="2">
    <source>
        <dbReference type="Proteomes" id="UP001055072"/>
    </source>
</evidence>
<organism evidence="1 2">
    <name type="scientific">Irpex rosettiformis</name>
    <dbReference type="NCBI Taxonomy" id="378272"/>
    <lineage>
        <taxon>Eukaryota</taxon>
        <taxon>Fungi</taxon>
        <taxon>Dikarya</taxon>
        <taxon>Basidiomycota</taxon>
        <taxon>Agaricomycotina</taxon>
        <taxon>Agaricomycetes</taxon>
        <taxon>Polyporales</taxon>
        <taxon>Irpicaceae</taxon>
        <taxon>Irpex</taxon>
    </lineage>
</organism>
<keyword evidence="2" id="KW-1185">Reference proteome</keyword>
<accession>A0ACB8TUS8</accession>
<reference evidence="1" key="1">
    <citation type="journal article" date="2021" name="Environ. Microbiol.">
        <title>Gene family expansions and transcriptome signatures uncover fungal adaptations to wood decay.</title>
        <authorList>
            <person name="Hage H."/>
            <person name="Miyauchi S."/>
            <person name="Viragh M."/>
            <person name="Drula E."/>
            <person name="Min B."/>
            <person name="Chaduli D."/>
            <person name="Navarro D."/>
            <person name="Favel A."/>
            <person name="Norest M."/>
            <person name="Lesage-Meessen L."/>
            <person name="Balint B."/>
            <person name="Merenyi Z."/>
            <person name="de Eugenio L."/>
            <person name="Morin E."/>
            <person name="Martinez A.T."/>
            <person name="Baldrian P."/>
            <person name="Stursova M."/>
            <person name="Martinez M.J."/>
            <person name="Novotny C."/>
            <person name="Magnuson J.K."/>
            <person name="Spatafora J.W."/>
            <person name="Maurice S."/>
            <person name="Pangilinan J."/>
            <person name="Andreopoulos W."/>
            <person name="LaButti K."/>
            <person name="Hundley H."/>
            <person name="Na H."/>
            <person name="Kuo A."/>
            <person name="Barry K."/>
            <person name="Lipzen A."/>
            <person name="Henrissat B."/>
            <person name="Riley R."/>
            <person name="Ahrendt S."/>
            <person name="Nagy L.G."/>
            <person name="Grigoriev I.V."/>
            <person name="Martin F."/>
            <person name="Rosso M.N."/>
        </authorList>
    </citation>
    <scope>NUCLEOTIDE SEQUENCE</scope>
    <source>
        <strain evidence="1">CBS 384.51</strain>
    </source>
</reference>
<name>A0ACB8TUS8_9APHY</name>
<protein>
    <submittedName>
        <fullName evidence="1">Uncharacterized protein</fullName>
    </submittedName>
</protein>
<proteinExistence type="predicted"/>
<dbReference type="Proteomes" id="UP001055072">
    <property type="component" value="Unassembled WGS sequence"/>
</dbReference>
<sequence>MVGIHNCTSVGHSLDSSSGGFLANSSPAYPSTIVYIIFAGALGSLFLCISLLVFAVIMLLRRRRVSKEPSPFDKASVKERGPQNPRLAQSPPPSYNRSASAKQPNKSKRHPAKHDFAIKPYILHREPSMATFTSHRRTNVGHISNDSLQFSQPATRDSFQFGEAFPGVSGGLHRRSSVDAVVALEAGDRSSPDRRSIEARPSSSTFAAEERMLAKMERMIRPEWNASSSYQ</sequence>
<comment type="caution">
    <text evidence="1">The sequence shown here is derived from an EMBL/GenBank/DDBJ whole genome shotgun (WGS) entry which is preliminary data.</text>
</comment>